<feature type="compositionally biased region" description="Basic and acidic residues" evidence="1">
    <location>
        <begin position="380"/>
        <end position="401"/>
    </location>
</feature>
<dbReference type="PANTHER" id="PTHR35120">
    <property type="entry name" value="HISTONE ACETYLTRANSFERASE KAT6B-LIKE"/>
    <property type="match status" value="1"/>
</dbReference>
<evidence type="ECO:0000313" key="2">
    <source>
        <dbReference type="EMBL" id="KAK4795724.1"/>
    </source>
</evidence>
<evidence type="ECO:0000256" key="1">
    <source>
        <dbReference type="SAM" id="MobiDB-lite"/>
    </source>
</evidence>
<keyword evidence="3" id="KW-1185">Reference proteome</keyword>
<dbReference type="AlphaFoldDB" id="A0AAN7R8B3"/>
<feature type="compositionally biased region" description="Basic and acidic residues" evidence="1">
    <location>
        <begin position="341"/>
        <end position="357"/>
    </location>
</feature>
<feature type="region of interest" description="Disordered" evidence="1">
    <location>
        <begin position="331"/>
        <end position="405"/>
    </location>
</feature>
<feature type="region of interest" description="Disordered" evidence="1">
    <location>
        <begin position="770"/>
        <end position="824"/>
    </location>
</feature>
<protein>
    <submittedName>
        <fullName evidence="2">Uncharacterized protein</fullName>
    </submittedName>
</protein>
<gene>
    <name evidence="2" type="ORF">SAY86_028050</name>
</gene>
<reference evidence="2 3" key="1">
    <citation type="journal article" date="2023" name="Hortic Res">
        <title>Pangenome of water caltrop reveals structural variations and asymmetric subgenome divergence after allopolyploidization.</title>
        <authorList>
            <person name="Zhang X."/>
            <person name="Chen Y."/>
            <person name="Wang L."/>
            <person name="Yuan Y."/>
            <person name="Fang M."/>
            <person name="Shi L."/>
            <person name="Lu R."/>
            <person name="Comes H.P."/>
            <person name="Ma Y."/>
            <person name="Chen Y."/>
            <person name="Huang G."/>
            <person name="Zhou Y."/>
            <person name="Zheng Z."/>
            <person name="Qiu Y."/>
        </authorList>
    </citation>
    <scope>NUCLEOTIDE SEQUENCE [LARGE SCALE GENOMIC DNA]</scope>
    <source>
        <strain evidence="2">F231</strain>
    </source>
</reference>
<dbReference type="EMBL" id="JAXQNO010000006">
    <property type="protein sequence ID" value="KAK4795724.1"/>
    <property type="molecule type" value="Genomic_DNA"/>
</dbReference>
<comment type="caution">
    <text evidence="2">The sequence shown here is derived from an EMBL/GenBank/DDBJ whole genome shotgun (WGS) entry which is preliminary data.</text>
</comment>
<name>A0AAN7R8B3_TRANT</name>
<accession>A0AAN7R8B3</accession>
<dbReference type="Proteomes" id="UP001346149">
    <property type="component" value="Unassembled WGS sequence"/>
</dbReference>
<feature type="region of interest" description="Disordered" evidence="1">
    <location>
        <begin position="454"/>
        <end position="487"/>
    </location>
</feature>
<feature type="region of interest" description="Disordered" evidence="1">
    <location>
        <begin position="541"/>
        <end position="566"/>
    </location>
</feature>
<feature type="compositionally biased region" description="Acidic residues" evidence="1">
    <location>
        <begin position="457"/>
        <end position="487"/>
    </location>
</feature>
<proteinExistence type="predicted"/>
<evidence type="ECO:0000313" key="3">
    <source>
        <dbReference type="Proteomes" id="UP001346149"/>
    </source>
</evidence>
<feature type="compositionally biased region" description="Low complexity" evidence="1">
    <location>
        <begin position="779"/>
        <end position="822"/>
    </location>
</feature>
<organism evidence="2 3">
    <name type="scientific">Trapa natans</name>
    <name type="common">Water chestnut</name>
    <dbReference type="NCBI Taxonomy" id="22666"/>
    <lineage>
        <taxon>Eukaryota</taxon>
        <taxon>Viridiplantae</taxon>
        <taxon>Streptophyta</taxon>
        <taxon>Embryophyta</taxon>
        <taxon>Tracheophyta</taxon>
        <taxon>Spermatophyta</taxon>
        <taxon>Magnoliopsida</taxon>
        <taxon>eudicotyledons</taxon>
        <taxon>Gunneridae</taxon>
        <taxon>Pentapetalae</taxon>
        <taxon>rosids</taxon>
        <taxon>malvids</taxon>
        <taxon>Myrtales</taxon>
        <taxon>Lythraceae</taxon>
        <taxon>Trapa</taxon>
    </lineage>
</organism>
<dbReference type="PANTHER" id="PTHR35120:SF2">
    <property type="entry name" value="AMINOTRANSFERASE-LIKE PLANT MOBILE DOMAIN-CONTAINING PROTEIN"/>
    <property type="match status" value="1"/>
</dbReference>
<sequence>MHGEEDHQPNPGPCLDSQAKCPEILTLETSAPLTLAQPDHGPQKAQVFQEFMQIDVDADPQFHTPNSPQASSQEAVADVTHPSVSIFRRGFKGKKHGSKWRGKMDPQKIEARLKIFKPIPFCPAKTLDFAGHEDLLRRLGLWDFVHMSFDRALRADLIVQLLSTFKKKDRCSYVNGVRILVNRADLARALKLPQRKKERASDASVEKTTSEGSIEFLLDFVSNWVLLHDEMFVMPDNVMGWYDMIKKGKFESLDWPEMMWFMVEKELMQGPSLEDCYYASHLQCLIRHQREELLREEVGVKEEDEDVKMVNLEDQSLKLSLGNEVADCADVEEKEGAPSVERADGGVETSGAEKMDGVDDSGVEPDLDRDGIEDYSAGDVAREEAENDKPQDEECGAKEQDGVTDVVETDNGKAEEQRGELFLDGHNESGGLSLRQCSFKAVEDVDMHYDIDKATEEGEEEHEIEEQEVEEEGEEEDEEEEDEQEDELGGFHMSENIADLEGLSSANLIQLMDNGQMPYNSGLHIRDDSCGEFLASSSRAETHLGQGRPGFENSNKRQMDHTNGSLLNSGVEKRMRTEPPDFEMCREYALSWIQNMGRAYAAKEQSWAASEMNQQMLLNELQQRENVIEHLQKVRMEEQHKMQQDIYRLERELHMMERLLEGYRMALKESNRAFAEYRAKCPQLDETIYKDVPDSGGLVLSVTELERQRLKKEEEERRNVLIIKERIQVFEAMWSQRFKVHVEGADALASRLLKVGDEMKYMKDLTVKRKLGREKSEESAGQEAAQEAQESAADQEAAQESAAQDSVDQEAAQDSADQEAAQGCADLEMAEVLVQADTEG</sequence>